<organism evidence="1 2">
    <name type="scientific">Flagellimonas lutimaris</name>
    <dbReference type="NCBI Taxonomy" id="475082"/>
    <lineage>
        <taxon>Bacteria</taxon>
        <taxon>Pseudomonadati</taxon>
        <taxon>Bacteroidota</taxon>
        <taxon>Flavobacteriia</taxon>
        <taxon>Flavobacteriales</taxon>
        <taxon>Flavobacteriaceae</taxon>
        <taxon>Flagellimonas</taxon>
    </lineage>
</organism>
<evidence type="ECO:0000313" key="2">
    <source>
        <dbReference type="Proteomes" id="UP000266067"/>
    </source>
</evidence>
<dbReference type="OrthoDB" id="1121874at2"/>
<proteinExistence type="predicted"/>
<protein>
    <recommendedName>
        <fullName evidence="3">Nuclear transport factor 2 family protein</fullName>
    </recommendedName>
</protein>
<name>A0A3A1NBL1_9FLAO</name>
<dbReference type="Gene3D" id="3.10.450.50">
    <property type="match status" value="1"/>
</dbReference>
<keyword evidence="2" id="KW-1185">Reference proteome</keyword>
<dbReference type="Proteomes" id="UP000266067">
    <property type="component" value="Unassembled WGS sequence"/>
</dbReference>
<dbReference type="AlphaFoldDB" id="A0A3A1NBL1"/>
<accession>A0A3A1NBL1</accession>
<comment type="caution">
    <text evidence="1">The sequence shown here is derived from an EMBL/GenBank/DDBJ whole genome shotgun (WGS) entry which is preliminary data.</text>
</comment>
<dbReference type="EMBL" id="QXFH01000070">
    <property type="protein sequence ID" value="RIV35365.1"/>
    <property type="molecule type" value="Genomic_DNA"/>
</dbReference>
<dbReference type="PROSITE" id="PS51257">
    <property type="entry name" value="PROKAR_LIPOPROTEIN"/>
    <property type="match status" value="1"/>
</dbReference>
<evidence type="ECO:0000313" key="1">
    <source>
        <dbReference type="EMBL" id="RIV35365.1"/>
    </source>
</evidence>
<evidence type="ECO:0008006" key="3">
    <source>
        <dbReference type="Google" id="ProtNLM"/>
    </source>
</evidence>
<reference evidence="1 2" key="1">
    <citation type="submission" date="2018-08" db="EMBL/GenBank/DDBJ databases">
        <title>Proposal of Muricauda 72 sp.nov. and Muricauda NH166 sp.nov., isolated from seawater.</title>
        <authorList>
            <person name="Cheng H."/>
            <person name="Wu Y.-H."/>
            <person name="Guo L.-L."/>
            <person name="Xu X.-W."/>
        </authorList>
    </citation>
    <scope>NUCLEOTIDE SEQUENCE [LARGE SCALE GENOMIC DNA]</scope>
    <source>
        <strain evidence="1 2">KCTC 22173</strain>
    </source>
</reference>
<sequence length="202" mass="23702">MNIFNFKKIAVLILCIAVAISCGQKNREIDKIQIAEDYIDALNASDYNQVVGLFLDSIRFNEMDYIRTYAKEDYRTLFQWDSVFGPKYKILDLREDGENLHLKVSKECDRILFLQDSPFITHEIMKIKQGAIQSIDIVEYVDFNDSLWASNRENLVSWIDKNHPELNGFIFDQTKEGALKFQKAMELYRNKKDLMPVQENIK</sequence>
<gene>
    <name evidence="1" type="ORF">D2V08_08425</name>
</gene>
<dbReference type="RefSeq" id="WP_119607589.1">
    <property type="nucleotide sequence ID" value="NZ_QXFH01000070.1"/>
</dbReference>